<evidence type="ECO:0000256" key="2">
    <source>
        <dbReference type="ARBA" id="ARBA00022448"/>
    </source>
</evidence>
<evidence type="ECO:0000313" key="6">
    <source>
        <dbReference type="EMBL" id="RRT72884.1"/>
    </source>
</evidence>
<evidence type="ECO:0000313" key="7">
    <source>
        <dbReference type="Proteomes" id="UP000287651"/>
    </source>
</evidence>
<keyword evidence="3" id="KW-0653">Protein transport</keyword>
<comment type="subcellular location">
    <subcellularLocation>
        <location evidence="1">Endomembrane system</location>
    </subcellularLocation>
</comment>
<evidence type="ECO:0000256" key="1">
    <source>
        <dbReference type="ARBA" id="ARBA00004308"/>
    </source>
</evidence>
<dbReference type="GO" id="GO:0016192">
    <property type="term" value="P:vesicle-mediated transport"/>
    <property type="evidence" value="ECO:0007669"/>
    <property type="project" value="InterPro"/>
</dbReference>
<dbReference type="Proteomes" id="UP000287651">
    <property type="component" value="Unassembled WGS sequence"/>
</dbReference>
<dbReference type="PANTHER" id="PTHR22780">
    <property type="entry name" value="ADAPTIN, ALPHA/GAMMA/EPSILON"/>
    <property type="match status" value="1"/>
</dbReference>
<keyword evidence="4" id="KW-0472">Membrane</keyword>
<evidence type="ECO:0000256" key="4">
    <source>
        <dbReference type="ARBA" id="ARBA00023136"/>
    </source>
</evidence>
<gene>
    <name evidence="6" type="ORF">B296_00034015</name>
</gene>
<dbReference type="InterPro" id="IPR011989">
    <property type="entry name" value="ARM-like"/>
</dbReference>
<sequence length="215" mass="24187">MIRAIRACKTAAEERAVVRKECAAIRSAISENDQFFRHRNLAKLMFIHMLGYPTHFGQLECLKLIAAVDFPEKRIGYLGLMLLLDERQEVLMLVTNSLKQDLNHSNQYIVGLALCALGNICSAEMARDLAPEVERLLLSRDQNIKKKAALCSIMIIRKVSDLAENLMSPAASLLKEKHHGVLIAGVELCTDLCKVSASVLEYLRKVLLIMTKIYY</sequence>
<dbReference type="InterPro" id="IPR050840">
    <property type="entry name" value="Adaptor_Complx_Large_Subunit"/>
</dbReference>
<reference evidence="6 7" key="1">
    <citation type="journal article" date="2014" name="Agronomy (Basel)">
        <title>A Draft Genome Sequence for Ensete ventricosum, the Drought-Tolerant Tree Against Hunger.</title>
        <authorList>
            <person name="Harrison J."/>
            <person name="Moore K.A."/>
            <person name="Paszkiewicz K."/>
            <person name="Jones T."/>
            <person name="Grant M."/>
            <person name="Ambacheew D."/>
            <person name="Muzemil S."/>
            <person name="Studholme D.J."/>
        </authorList>
    </citation>
    <scope>NUCLEOTIDE SEQUENCE [LARGE SCALE GENOMIC DNA]</scope>
</reference>
<name>A0A427A9I4_ENSVE</name>
<dbReference type="InterPro" id="IPR002553">
    <property type="entry name" value="Clathrin/coatomer_adapt-like_N"/>
</dbReference>
<dbReference type="EMBL" id="AMZH03003262">
    <property type="protein sequence ID" value="RRT72884.1"/>
    <property type="molecule type" value="Genomic_DNA"/>
</dbReference>
<organism evidence="6 7">
    <name type="scientific">Ensete ventricosum</name>
    <name type="common">Abyssinian banana</name>
    <name type="synonym">Musa ensete</name>
    <dbReference type="NCBI Taxonomy" id="4639"/>
    <lineage>
        <taxon>Eukaryota</taxon>
        <taxon>Viridiplantae</taxon>
        <taxon>Streptophyta</taxon>
        <taxon>Embryophyta</taxon>
        <taxon>Tracheophyta</taxon>
        <taxon>Spermatophyta</taxon>
        <taxon>Magnoliopsida</taxon>
        <taxon>Liliopsida</taxon>
        <taxon>Zingiberales</taxon>
        <taxon>Musaceae</taxon>
        <taxon>Ensete</taxon>
    </lineage>
</organism>
<dbReference type="InterPro" id="IPR016024">
    <property type="entry name" value="ARM-type_fold"/>
</dbReference>
<evidence type="ECO:0000256" key="3">
    <source>
        <dbReference type="ARBA" id="ARBA00022927"/>
    </source>
</evidence>
<comment type="caution">
    <text evidence="6">The sequence shown here is derived from an EMBL/GenBank/DDBJ whole genome shotgun (WGS) entry which is preliminary data.</text>
</comment>
<dbReference type="Pfam" id="PF01602">
    <property type="entry name" value="Adaptin_N"/>
    <property type="match status" value="1"/>
</dbReference>
<dbReference type="AlphaFoldDB" id="A0A427A9I4"/>
<dbReference type="Gene3D" id="1.25.10.10">
    <property type="entry name" value="Leucine-rich Repeat Variant"/>
    <property type="match status" value="1"/>
</dbReference>
<protein>
    <recommendedName>
        <fullName evidence="5">Clathrin/coatomer adaptor adaptin-like N-terminal domain-containing protein</fullName>
    </recommendedName>
</protein>
<dbReference type="GO" id="GO:0006886">
    <property type="term" value="P:intracellular protein transport"/>
    <property type="evidence" value="ECO:0007669"/>
    <property type="project" value="InterPro"/>
</dbReference>
<dbReference type="GO" id="GO:0012505">
    <property type="term" value="C:endomembrane system"/>
    <property type="evidence" value="ECO:0007669"/>
    <property type="project" value="UniProtKB-SubCell"/>
</dbReference>
<feature type="domain" description="Clathrin/coatomer adaptor adaptin-like N-terminal" evidence="5">
    <location>
        <begin position="14"/>
        <end position="203"/>
    </location>
</feature>
<dbReference type="GO" id="GO:0030117">
    <property type="term" value="C:membrane coat"/>
    <property type="evidence" value="ECO:0007669"/>
    <property type="project" value="InterPro"/>
</dbReference>
<dbReference type="SUPFAM" id="SSF48371">
    <property type="entry name" value="ARM repeat"/>
    <property type="match status" value="1"/>
</dbReference>
<proteinExistence type="predicted"/>
<evidence type="ECO:0000259" key="5">
    <source>
        <dbReference type="Pfam" id="PF01602"/>
    </source>
</evidence>
<keyword evidence="2" id="KW-0813">Transport</keyword>
<accession>A0A427A9I4</accession>